<protein>
    <recommendedName>
        <fullName evidence="8">Cytochrome P450</fullName>
    </recommendedName>
</protein>
<keyword evidence="3" id="KW-0560">Oxidoreductase</keyword>
<evidence type="ECO:0000256" key="4">
    <source>
        <dbReference type="ARBA" id="ARBA00023004"/>
    </source>
</evidence>
<dbReference type="GO" id="GO:0005506">
    <property type="term" value="F:iron ion binding"/>
    <property type="evidence" value="ECO:0007669"/>
    <property type="project" value="InterPro"/>
</dbReference>
<dbReference type="GO" id="GO:0016705">
    <property type="term" value="F:oxidoreductase activity, acting on paired donors, with incorporation or reduction of molecular oxygen"/>
    <property type="evidence" value="ECO:0007669"/>
    <property type="project" value="InterPro"/>
</dbReference>
<dbReference type="PRINTS" id="PR00463">
    <property type="entry name" value="EP450I"/>
</dbReference>
<evidence type="ECO:0000313" key="6">
    <source>
        <dbReference type="EMBL" id="CAE0434563.1"/>
    </source>
</evidence>
<evidence type="ECO:0000313" key="7">
    <source>
        <dbReference type="EMBL" id="CAE0434564.1"/>
    </source>
</evidence>
<evidence type="ECO:0008006" key="8">
    <source>
        <dbReference type="Google" id="ProtNLM"/>
    </source>
</evidence>
<comment type="similarity">
    <text evidence="1">Belongs to the cytochrome P450 family.</text>
</comment>
<dbReference type="GO" id="GO:0020037">
    <property type="term" value="F:heme binding"/>
    <property type="evidence" value="ECO:0007669"/>
    <property type="project" value="InterPro"/>
</dbReference>
<sequence>MPATKKSLALNVAAVIVAFLLSRKLEKTLAFRRLFSGTVLGYLLYRLGAERAPKGTKTSPGRLPWLGDLLRAPALKDHPVETIMKDAKVTNYQSMFISMPFGSQSILIPMDERDREYILKNNFKNFNKNYNFLYGFNTIFHDLLGQGIFNVDGKKWSTHRKIAANLFTGRNIGVIMSETFVEHAKLMENALRKFSRQKKSFDIQLLFQSLIFDTFCKIAFGVSSNSFDAAMKGEKEPFQVAFDSAQQIASERFFEPPPLRELMYFFSLGKEAHMKKHLAIIDNYIINIVEQRKQEISAPGASNYDADAQAQKDILGLYIYHSKKAGRPELLETSYLRDMIMNFMIAGRDTTSYVLTNIIALVSENDLFEGKLIKEIQEKMSRGIDNFLRNEINGFALADATFNEALRMYPSVANDFRVTYEDCTLPSGIKLKEGTVTTLSNIAYGRNPKYFNNPDKFEPERWLYDDDGTLKCERIDEFKFPFFWGGYRICLGKDMARQEGKIFMCILLNSFRFIAAKPRKEKFSNGPVAFYSEGVHLYAQERN</sequence>
<evidence type="ECO:0000256" key="5">
    <source>
        <dbReference type="PIRSR" id="PIRSR602401-1"/>
    </source>
</evidence>
<gene>
    <name evidence="6" type="ORF">ASTO00021_LOCUS4859</name>
    <name evidence="7" type="ORF">ASTO00021_LOCUS4860</name>
</gene>
<dbReference type="EMBL" id="HBIN01006649">
    <property type="protein sequence ID" value="CAE0434563.1"/>
    <property type="molecule type" value="Transcribed_RNA"/>
</dbReference>
<name>A0A6S8AZ81_9STRA</name>
<accession>A0A6S8AZ81</accession>
<dbReference type="InterPro" id="IPR001128">
    <property type="entry name" value="Cyt_P450"/>
</dbReference>
<dbReference type="InterPro" id="IPR036396">
    <property type="entry name" value="Cyt_P450_sf"/>
</dbReference>
<keyword evidence="4 5" id="KW-0408">Iron</keyword>
<feature type="binding site" description="axial binding residue" evidence="5">
    <location>
        <position position="490"/>
    </location>
    <ligand>
        <name>heme</name>
        <dbReference type="ChEBI" id="CHEBI:30413"/>
    </ligand>
    <ligandPart>
        <name>Fe</name>
        <dbReference type="ChEBI" id="CHEBI:18248"/>
    </ligandPart>
</feature>
<dbReference type="GO" id="GO:0004497">
    <property type="term" value="F:monooxygenase activity"/>
    <property type="evidence" value="ECO:0007669"/>
    <property type="project" value="InterPro"/>
</dbReference>
<dbReference type="EMBL" id="HBIN01006650">
    <property type="protein sequence ID" value="CAE0434564.1"/>
    <property type="molecule type" value="Transcribed_RNA"/>
</dbReference>
<keyword evidence="2 5" id="KW-0479">Metal-binding</keyword>
<dbReference type="Gene3D" id="1.10.630.10">
    <property type="entry name" value="Cytochrome P450"/>
    <property type="match status" value="1"/>
</dbReference>
<evidence type="ECO:0000256" key="1">
    <source>
        <dbReference type="ARBA" id="ARBA00010617"/>
    </source>
</evidence>
<dbReference type="SUPFAM" id="SSF48264">
    <property type="entry name" value="Cytochrome P450"/>
    <property type="match status" value="1"/>
</dbReference>
<dbReference type="AlphaFoldDB" id="A0A6S8AZ81"/>
<evidence type="ECO:0000256" key="2">
    <source>
        <dbReference type="ARBA" id="ARBA00022723"/>
    </source>
</evidence>
<keyword evidence="5" id="KW-0349">Heme</keyword>
<dbReference type="PANTHER" id="PTHR24296">
    <property type="entry name" value="CYTOCHROME P450"/>
    <property type="match status" value="1"/>
</dbReference>
<reference evidence="7" key="1">
    <citation type="submission" date="2021-01" db="EMBL/GenBank/DDBJ databases">
        <authorList>
            <person name="Corre E."/>
            <person name="Pelletier E."/>
            <person name="Niang G."/>
            <person name="Scheremetjew M."/>
            <person name="Finn R."/>
            <person name="Kale V."/>
            <person name="Holt S."/>
            <person name="Cochrane G."/>
            <person name="Meng A."/>
            <person name="Brown T."/>
            <person name="Cohen L."/>
        </authorList>
    </citation>
    <scope>NUCLEOTIDE SEQUENCE</scope>
    <source>
        <strain evidence="7">GSBS06</strain>
    </source>
</reference>
<dbReference type="InterPro" id="IPR002401">
    <property type="entry name" value="Cyt_P450_E_grp-I"/>
</dbReference>
<proteinExistence type="inferred from homology"/>
<evidence type="ECO:0000256" key="3">
    <source>
        <dbReference type="ARBA" id="ARBA00023002"/>
    </source>
</evidence>
<comment type="cofactor">
    <cofactor evidence="5">
        <name>heme</name>
        <dbReference type="ChEBI" id="CHEBI:30413"/>
    </cofactor>
</comment>
<organism evidence="7">
    <name type="scientific">Aplanochytrium stocchinoi</name>
    <dbReference type="NCBI Taxonomy" id="215587"/>
    <lineage>
        <taxon>Eukaryota</taxon>
        <taxon>Sar</taxon>
        <taxon>Stramenopiles</taxon>
        <taxon>Bigyra</taxon>
        <taxon>Labyrinthulomycetes</taxon>
        <taxon>Thraustochytrida</taxon>
        <taxon>Thraustochytriidae</taxon>
        <taxon>Aplanochytrium</taxon>
    </lineage>
</organism>
<dbReference type="Pfam" id="PF00067">
    <property type="entry name" value="p450"/>
    <property type="match status" value="1"/>
</dbReference>